<dbReference type="InterPro" id="IPR055915">
    <property type="entry name" value="DUF7492"/>
</dbReference>
<name>A0A6A5KPU7_9PLEO</name>
<evidence type="ECO:0000256" key="2">
    <source>
        <dbReference type="SAM" id="SignalP"/>
    </source>
</evidence>
<proteinExistence type="predicted"/>
<dbReference type="OrthoDB" id="64281at2759"/>
<evidence type="ECO:0000256" key="1">
    <source>
        <dbReference type="SAM" id="MobiDB-lite"/>
    </source>
</evidence>
<keyword evidence="5" id="KW-1185">Reference proteome</keyword>
<dbReference type="EMBL" id="ML975265">
    <property type="protein sequence ID" value="KAF1837126.1"/>
    <property type="molecule type" value="Genomic_DNA"/>
</dbReference>
<dbReference type="AlphaFoldDB" id="A0A6A5KPU7"/>
<feature type="region of interest" description="Disordered" evidence="1">
    <location>
        <begin position="308"/>
        <end position="369"/>
    </location>
</feature>
<protein>
    <recommendedName>
        <fullName evidence="3">DUF7492 domain-containing protein</fullName>
    </recommendedName>
</protein>
<evidence type="ECO:0000313" key="5">
    <source>
        <dbReference type="Proteomes" id="UP000800040"/>
    </source>
</evidence>
<accession>A0A6A5KPU7</accession>
<feature type="non-terminal residue" evidence="4">
    <location>
        <position position="1"/>
    </location>
</feature>
<feature type="domain" description="DUF7492" evidence="3">
    <location>
        <begin position="15"/>
        <end position="280"/>
    </location>
</feature>
<feature type="non-terminal residue" evidence="4">
    <location>
        <position position="433"/>
    </location>
</feature>
<dbReference type="Proteomes" id="UP000800040">
    <property type="component" value="Unassembled WGS sequence"/>
</dbReference>
<evidence type="ECO:0000259" key="3">
    <source>
        <dbReference type="Pfam" id="PF24320"/>
    </source>
</evidence>
<organism evidence="4 5">
    <name type="scientific">Decorospora gaudefroyi</name>
    <dbReference type="NCBI Taxonomy" id="184978"/>
    <lineage>
        <taxon>Eukaryota</taxon>
        <taxon>Fungi</taxon>
        <taxon>Dikarya</taxon>
        <taxon>Ascomycota</taxon>
        <taxon>Pezizomycotina</taxon>
        <taxon>Dothideomycetes</taxon>
        <taxon>Pleosporomycetidae</taxon>
        <taxon>Pleosporales</taxon>
        <taxon>Pleosporineae</taxon>
        <taxon>Pleosporaceae</taxon>
        <taxon>Decorospora</taxon>
    </lineage>
</organism>
<feature type="compositionally biased region" description="Low complexity" evidence="1">
    <location>
        <begin position="324"/>
        <end position="369"/>
    </location>
</feature>
<feature type="chain" id="PRO_5025664500" description="DUF7492 domain-containing protein" evidence="2">
    <location>
        <begin position="21"/>
        <end position="433"/>
    </location>
</feature>
<evidence type="ECO:0000313" key="4">
    <source>
        <dbReference type="EMBL" id="KAF1837126.1"/>
    </source>
</evidence>
<dbReference type="Pfam" id="PF24320">
    <property type="entry name" value="DUF7492"/>
    <property type="match status" value="1"/>
</dbReference>
<gene>
    <name evidence="4" type="ORF">BDW02DRAFT_471297</name>
</gene>
<feature type="signal peptide" evidence="2">
    <location>
        <begin position="1"/>
        <end position="20"/>
    </location>
</feature>
<sequence length="433" mass="45297">LTTILNALAASSVALGHSWAEQLRNIDANGNYVGQYGYPRGYLDRGTPEFAVGDGMTWRMPPSNGEGKVFITADQPLCAPNQRERKQISEKFPRLKAVPGGFIAMRYQENGHVTGAATNPDKPEKGGTVYVYGTTDPKSDEKLVDVLQWTQDGQGGDKRGVLLAMNDYDDGRCYLNNDSPVAMERKKTNPAYAMGSAQSGPSNTVMFCETDVKLPDTVQIGEAYTLYWVWQWVTLPNKIPGLPDGKDEYYSTCIDVDMASADVATAAEDPSELNKFAMAQQDAVTAALSDWASRTALFTDMPSKREFGPVFSELPNGGGSGGDAPAPTASAPISSAAPSISSAAPPAATSAPPTPSSAPSALSSALPTASSSGAALSSSAVFDIPTLSERPGAAPTSVPGDSNIVTVTDVVMVTVTATAETQPVASAVVPRAA</sequence>
<keyword evidence="2" id="KW-0732">Signal</keyword>
<reference evidence="4" key="1">
    <citation type="submission" date="2020-01" db="EMBL/GenBank/DDBJ databases">
        <authorList>
            <consortium name="DOE Joint Genome Institute"/>
            <person name="Haridas S."/>
            <person name="Albert R."/>
            <person name="Binder M."/>
            <person name="Bloem J."/>
            <person name="Labutti K."/>
            <person name="Salamov A."/>
            <person name="Andreopoulos B."/>
            <person name="Baker S.E."/>
            <person name="Barry K."/>
            <person name="Bills G."/>
            <person name="Bluhm B.H."/>
            <person name="Cannon C."/>
            <person name="Castanera R."/>
            <person name="Culley D.E."/>
            <person name="Daum C."/>
            <person name="Ezra D."/>
            <person name="Gonzalez J.B."/>
            <person name="Henrissat B."/>
            <person name="Kuo A."/>
            <person name="Liang C."/>
            <person name="Lipzen A."/>
            <person name="Lutzoni F."/>
            <person name="Magnuson J."/>
            <person name="Mondo S."/>
            <person name="Nolan M."/>
            <person name="Ohm R."/>
            <person name="Pangilinan J."/>
            <person name="Park H.-J."/>
            <person name="Ramirez L."/>
            <person name="Alfaro M."/>
            <person name="Sun H."/>
            <person name="Tritt A."/>
            <person name="Yoshinaga Y."/>
            <person name="Zwiers L.-H."/>
            <person name="Turgeon B.G."/>
            <person name="Goodwin S.B."/>
            <person name="Spatafora J.W."/>
            <person name="Crous P.W."/>
            <person name="Grigoriev I.V."/>
        </authorList>
    </citation>
    <scope>NUCLEOTIDE SEQUENCE</scope>
    <source>
        <strain evidence="4">P77</strain>
    </source>
</reference>